<dbReference type="EMBL" id="CP003122">
    <property type="protein sequence ID" value="AFJ25767.1"/>
    <property type="molecule type" value="Genomic_DNA"/>
</dbReference>
<dbReference type="Pfam" id="PF07949">
    <property type="entry name" value="YbbR"/>
    <property type="match status" value="2"/>
</dbReference>
<keyword evidence="2" id="KW-1133">Transmembrane helix</keyword>
<evidence type="ECO:0000313" key="3">
    <source>
        <dbReference type="EMBL" id="AFJ25767.1"/>
    </source>
</evidence>
<dbReference type="HOGENOM" id="CLU_039811_2_2_9"/>
<dbReference type="AlphaFoldDB" id="I1ZL43"/>
<keyword evidence="2" id="KW-0812">Transmembrane</keyword>
<dbReference type="PATRIC" id="fig|1114965.3.peg.736"/>
<reference evidence="3 4" key="1">
    <citation type="journal article" date="2012" name="PLoS ONE">
        <title>Complete Genome and Transcriptomes of Streptococcus parasanguinis FW213: Phylogenic Relations and Potential Virulence Mechanisms.</title>
        <authorList>
            <person name="Geng J."/>
            <person name="Chiu C.H."/>
            <person name="Tang P."/>
            <person name="Chen Y."/>
            <person name="Shieh H.R."/>
            <person name="Hu S."/>
            <person name="Chen Y.Y."/>
        </authorList>
    </citation>
    <scope>NUCLEOTIDE SEQUENCE [LARGE SCALE GENOMIC DNA]</scope>
    <source>
        <strain evidence="3 4">FW213</strain>
    </source>
</reference>
<dbReference type="KEGG" id="scf:Spaf_0763"/>
<dbReference type="Proteomes" id="UP000002865">
    <property type="component" value="Chromosome"/>
</dbReference>
<organism evidence="3 4">
    <name type="scientific">Streptococcus parasanguinis FW213</name>
    <dbReference type="NCBI Taxonomy" id="1114965"/>
    <lineage>
        <taxon>Bacteria</taxon>
        <taxon>Bacillati</taxon>
        <taxon>Bacillota</taxon>
        <taxon>Bacilli</taxon>
        <taxon>Lactobacillales</taxon>
        <taxon>Streptococcaceae</taxon>
        <taxon>Streptococcus</taxon>
    </lineage>
</organism>
<feature type="region of interest" description="Disordered" evidence="1">
    <location>
        <begin position="234"/>
        <end position="260"/>
    </location>
</feature>
<dbReference type="PANTHER" id="PTHR37804">
    <property type="entry name" value="CDAA REGULATORY PROTEIN CDAR"/>
    <property type="match status" value="1"/>
</dbReference>
<dbReference type="STRING" id="1114965.Spaf_0763"/>
<keyword evidence="2" id="KW-0472">Membrane</keyword>
<dbReference type="eggNOG" id="COG4856">
    <property type="taxonomic scope" value="Bacteria"/>
</dbReference>
<evidence type="ECO:0008006" key="5">
    <source>
        <dbReference type="Google" id="ProtNLM"/>
    </source>
</evidence>
<dbReference type="PANTHER" id="PTHR37804:SF1">
    <property type="entry name" value="CDAA REGULATORY PROTEIN CDAR"/>
    <property type="match status" value="1"/>
</dbReference>
<protein>
    <recommendedName>
        <fullName evidence="5">YbbR-like protein</fullName>
    </recommendedName>
</protein>
<dbReference type="InterPro" id="IPR012505">
    <property type="entry name" value="YbbR"/>
</dbReference>
<accession>I1ZL43</accession>
<evidence type="ECO:0000256" key="1">
    <source>
        <dbReference type="SAM" id="MobiDB-lite"/>
    </source>
</evidence>
<feature type="compositionally biased region" description="Low complexity" evidence="1">
    <location>
        <begin position="241"/>
        <end position="260"/>
    </location>
</feature>
<evidence type="ECO:0000256" key="2">
    <source>
        <dbReference type="SAM" id="Phobius"/>
    </source>
</evidence>
<evidence type="ECO:0000313" key="4">
    <source>
        <dbReference type="Proteomes" id="UP000002865"/>
    </source>
</evidence>
<gene>
    <name evidence="3" type="ORF">Spaf_0763</name>
</gene>
<sequence length="260" mass="28042">MERASIWEGDKMRSKKEFLYVFASVLLSFILFINASSFNFQNNSSARQVSSETYTNTLTNIPIDAKYNDKTYFVSGLTSEVTVFLKGSNRVALASEMQPGTRKFRVVADLRKAKEGTVEVPLIVEDLPAGLTATVEPQKVSVKIGKKAKKSFAVRATIPDNQIVDGITVTDISLETTKVEVTSDQETLSRIDHVEAVFPSSEIISGNYSGTISLNAVDAQGNVLPGLVKPSETRIKVTTKSSSSTSSSSSSSSTSSSSSN</sequence>
<dbReference type="Gene3D" id="2.170.120.30">
    <property type="match status" value="1"/>
</dbReference>
<proteinExistence type="predicted"/>
<dbReference type="PaxDb" id="1114965-Spaf_0763"/>
<dbReference type="InterPro" id="IPR053154">
    <property type="entry name" value="c-di-AMP_regulator"/>
</dbReference>
<feature type="transmembrane region" description="Helical" evidence="2">
    <location>
        <begin position="18"/>
        <end position="38"/>
    </location>
</feature>
<name>I1ZL43_STRPA</name>